<reference evidence="3 4" key="1">
    <citation type="submission" date="2016-08" db="EMBL/GenBank/DDBJ databases">
        <authorList>
            <person name="Seilhamer J.J."/>
        </authorList>
    </citation>
    <scope>NUCLEOTIDE SEQUENCE [LARGE SCALE GENOMIC DNA]</scope>
    <source>
        <strain evidence="3 4">PH27A</strain>
    </source>
</reference>
<dbReference type="Gene3D" id="2.70.70.10">
    <property type="entry name" value="Glucose Permease (Domain IIA)"/>
    <property type="match status" value="1"/>
</dbReference>
<dbReference type="STRING" id="197479.BFW38_00940"/>
<dbReference type="Proteomes" id="UP000094291">
    <property type="component" value="Unassembled WGS sequence"/>
</dbReference>
<dbReference type="InterPro" id="IPR011055">
    <property type="entry name" value="Dup_hybrid_motif"/>
</dbReference>
<organism evidence="3 4">
    <name type="scientific">Terasakiispira papahanaumokuakeensis</name>
    <dbReference type="NCBI Taxonomy" id="197479"/>
    <lineage>
        <taxon>Bacteria</taxon>
        <taxon>Pseudomonadati</taxon>
        <taxon>Pseudomonadota</taxon>
        <taxon>Gammaproteobacteria</taxon>
        <taxon>Oceanospirillales</taxon>
        <taxon>Terasakiispira</taxon>
    </lineage>
</organism>
<dbReference type="GO" id="GO:0004222">
    <property type="term" value="F:metalloendopeptidase activity"/>
    <property type="evidence" value="ECO:0007669"/>
    <property type="project" value="TreeGrafter"/>
</dbReference>
<dbReference type="InterPro" id="IPR050570">
    <property type="entry name" value="Cell_wall_metabolism_enzyme"/>
</dbReference>
<evidence type="ECO:0000313" key="3">
    <source>
        <dbReference type="EMBL" id="ODC02320.1"/>
    </source>
</evidence>
<sequence>MGAGSAVADGFRPEQGRYPGGVAIIEVPQHSQSAPLVTFQGKRLYTQRTPAGDWEAWVGLPLSLQPGDYQVDWAVKAGSLPLRFTVEPKQYREQRLNVDRKHVDLSAENLARYQREKPEILGALDGWRPTQTPLGEQAFVPVMGERSDSFGFRRIFNGEARKPHSGMDIAAPKGMPVYSLLPGRVAAIGDYFFNGKTVILDHGQGLTSLYCHLSSIEDLRIGQTLPGGTPLGEVGATGRVTGPHLHLTVSLNGARVNPALFLPKP</sequence>
<evidence type="ECO:0000259" key="2">
    <source>
        <dbReference type="Pfam" id="PF18421"/>
    </source>
</evidence>
<comment type="caution">
    <text evidence="3">The sequence shown here is derived from an EMBL/GenBank/DDBJ whole genome shotgun (WGS) entry which is preliminary data.</text>
</comment>
<dbReference type="Pfam" id="PF01551">
    <property type="entry name" value="Peptidase_M23"/>
    <property type="match status" value="1"/>
</dbReference>
<feature type="domain" description="M23ase beta-sheet core" evidence="1">
    <location>
        <begin position="163"/>
        <end position="258"/>
    </location>
</feature>
<evidence type="ECO:0000259" key="1">
    <source>
        <dbReference type="Pfam" id="PF01551"/>
    </source>
</evidence>
<dbReference type="PANTHER" id="PTHR21666">
    <property type="entry name" value="PEPTIDASE-RELATED"/>
    <property type="match status" value="1"/>
</dbReference>
<accession>A0A1E2V5N4</accession>
<evidence type="ECO:0000313" key="4">
    <source>
        <dbReference type="Proteomes" id="UP000094291"/>
    </source>
</evidence>
<keyword evidence="4" id="KW-1185">Reference proteome</keyword>
<dbReference type="Pfam" id="PF18421">
    <property type="entry name" value="Peptidase_M23_N"/>
    <property type="match status" value="1"/>
</dbReference>
<dbReference type="SUPFAM" id="SSF51261">
    <property type="entry name" value="Duplicated hybrid motif"/>
    <property type="match status" value="1"/>
</dbReference>
<gene>
    <name evidence="3" type="ORF">BFW38_00940</name>
</gene>
<dbReference type="Gene3D" id="2.60.40.1590">
    <property type="entry name" value="Peptidoglycan hydrolase domains"/>
    <property type="match status" value="1"/>
</dbReference>
<evidence type="ECO:0008006" key="5">
    <source>
        <dbReference type="Google" id="ProtNLM"/>
    </source>
</evidence>
<protein>
    <recommendedName>
        <fullName evidence="5">Peptidase M23</fullName>
    </recommendedName>
</protein>
<dbReference type="CDD" id="cd12797">
    <property type="entry name" value="M23_peptidase"/>
    <property type="match status" value="1"/>
</dbReference>
<dbReference type="AlphaFoldDB" id="A0A1E2V5N4"/>
<dbReference type="PANTHER" id="PTHR21666:SF285">
    <property type="entry name" value="M23 FAMILY METALLOPEPTIDASE"/>
    <property type="match status" value="1"/>
</dbReference>
<dbReference type="EMBL" id="MDTQ01000001">
    <property type="protein sequence ID" value="ODC02320.1"/>
    <property type="molecule type" value="Genomic_DNA"/>
</dbReference>
<dbReference type="InterPro" id="IPR040487">
    <property type="entry name" value="Peptidase_M23_N"/>
</dbReference>
<dbReference type="InterPro" id="IPR016047">
    <property type="entry name" value="M23ase_b-sheet_dom"/>
</dbReference>
<proteinExistence type="predicted"/>
<name>A0A1E2V5N4_9GAMM</name>
<feature type="domain" description="Peptidase family M23 N-terminal" evidence="2">
    <location>
        <begin position="19"/>
        <end position="89"/>
    </location>
</feature>